<organism evidence="3 4">
    <name type="scientific">Cinchona calisaya</name>
    <dbReference type="NCBI Taxonomy" id="153742"/>
    <lineage>
        <taxon>Eukaryota</taxon>
        <taxon>Viridiplantae</taxon>
        <taxon>Streptophyta</taxon>
        <taxon>Embryophyta</taxon>
        <taxon>Tracheophyta</taxon>
        <taxon>Spermatophyta</taxon>
        <taxon>Magnoliopsida</taxon>
        <taxon>eudicotyledons</taxon>
        <taxon>Gunneridae</taxon>
        <taxon>Pentapetalae</taxon>
        <taxon>asterids</taxon>
        <taxon>lamiids</taxon>
        <taxon>Gentianales</taxon>
        <taxon>Rubiaceae</taxon>
        <taxon>Cinchonoideae</taxon>
        <taxon>Cinchoneae</taxon>
        <taxon>Cinchona</taxon>
    </lineage>
</organism>
<feature type="compositionally biased region" description="Low complexity" evidence="1">
    <location>
        <begin position="44"/>
        <end position="55"/>
    </location>
</feature>
<keyword evidence="4" id="KW-1185">Reference proteome</keyword>
<comment type="caution">
    <text evidence="3">The sequence shown here is derived from an EMBL/GenBank/DDBJ whole genome shotgun (WGS) entry which is preliminary data.</text>
</comment>
<keyword evidence="2" id="KW-0472">Membrane</keyword>
<sequence length="205" mass="22316">MALIILHPSVSSLATKKPPHRLLHPSPHHHLYSNPKPKNLIIRSQDSSSSSNSSLPPKPTSSTVAPPPKKQSSSSAAGTGFGSSNAESPTAVTKKKQKDKKERASIIRRTPVEKPSFATQTNEIQAKEQSQNESAFLLAWLALGAIILVEGIILAASGFLPEEWDNFFVKYLYPSFTPTVFLFVAGTVAYGALKYLQTEKFKSDN</sequence>
<evidence type="ECO:0000256" key="2">
    <source>
        <dbReference type="SAM" id="Phobius"/>
    </source>
</evidence>
<protein>
    <recommendedName>
        <fullName evidence="5">Protein LOW PSII ACCUMULATION 2, chloroplastic</fullName>
    </recommendedName>
</protein>
<dbReference type="InterPro" id="IPR038789">
    <property type="entry name" value="LPA2-like"/>
</dbReference>
<dbReference type="EMBL" id="JBJUIK010000007">
    <property type="protein sequence ID" value="KAL3524179.1"/>
    <property type="molecule type" value="Genomic_DNA"/>
</dbReference>
<evidence type="ECO:0008006" key="5">
    <source>
        <dbReference type="Google" id="ProtNLM"/>
    </source>
</evidence>
<dbReference type="AlphaFoldDB" id="A0ABD2ZYP3"/>
<feature type="transmembrane region" description="Helical" evidence="2">
    <location>
        <begin position="171"/>
        <end position="193"/>
    </location>
</feature>
<feature type="transmembrane region" description="Helical" evidence="2">
    <location>
        <begin position="135"/>
        <end position="159"/>
    </location>
</feature>
<feature type="compositionally biased region" description="Basic residues" evidence="1">
    <location>
        <begin position="17"/>
        <end position="31"/>
    </location>
</feature>
<proteinExistence type="predicted"/>
<dbReference type="PANTHER" id="PTHR37385:SF2">
    <property type="entry name" value="PROTEIN LPA2"/>
    <property type="match status" value="1"/>
</dbReference>
<keyword evidence="2" id="KW-1133">Transmembrane helix</keyword>
<reference evidence="3 4" key="1">
    <citation type="submission" date="2024-11" db="EMBL/GenBank/DDBJ databases">
        <title>A near-complete genome assembly of Cinchona calisaya.</title>
        <authorList>
            <person name="Lian D.C."/>
            <person name="Zhao X.W."/>
            <person name="Wei L."/>
        </authorList>
    </citation>
    <scope>NUCLEOTIDE SEQUENCE [LARGE SCALE GENOMIC DNA]</scope>
    <source>
        <tissue evidence="3">Nenye</tissue>
    </source>
</reference>
<accession>A0ABD2ZYP3</accession>
<evidence type="ECO:0000256" key="1">
    <source>
        <dbReference type="SAM" id="MobiDB-lite"/>
    </source>
</evidence>
<evidence type="ECO:0000313" key="4">
    <source>
        <dbReference type="Proteomes" id="UP001630127"/>
    </source>
</evidence>
<feature type="region of interest" description="Disordered" evidence="1">
    <location>
        <begin position="15"/>
        <end position="112"/>
    </location>
</feature>
<gene>
    <name evidence="3" type="ORF">ACH5RR_017013</name>
</gene>
<dbReference type="Proteomes" id="UP001630127">
    <property type="component" value="Unassembled WGS sequence"/>
</dbReference>
<feature type="compositionally biased region" description="Low complexity" evidence="1">
    <location>
        <begin position="70"/>
        <end position="86"/>
    </location>
</feature>
<name>A0ABD2ZYP3_9GENT</name>
<keyword evidence="2" id="KW-0812">Transmembrane</keyword>
<evidence type="ECO:0000313" key="3">
    <source>
        <dbReference type="EMBL" id="KAL3524179.1"/>
    </source>
</evidence>
<dbReference type="PANTHER" id="PTHR37385">
    <property type="entry name" value="PROTEIN LOW PSII ACCUMULATION 2, CHLOROPLASTIC"/>
    <property type="match status" value="1"/>
</dbReference>